<proteinExistence type="predicted"/>
<gene>
    <name evidence="1" type="ORF">A5N68_03500</name>
</gene>
<evidence type="ECO:0000313" key="2">
    <source>
        <dbReference type="Proteomes" id="UP000193518"/>
    </source>
</evidence>
<dbReference type="AlphaFoldDB" id="A0AAE5IVR2"/>
<protein>
    <submittedName>
        <fullName evidence="1">Uncharacterized protein</fullName>
    </submittedName>
</protein>
<accession>A0AAE5IVR2</accession>
<dbReference type="EMBL" id="LWIC01000001">
    <property type="protein sequence ID" value="ORM31283.1"/>
    <property type="molecule type" value="Genomic_DNA"/>
</dbReference>
<comment type="caution">
    <text evidence="1">The sequence shown here is derived from an EMBL/GenBank/DDBJ whole genome shotgun (WGS) entry which is preliminary data.</text>
</comment>
<sequence>MNGAQHYAEAERLLALADGDVSENWPVQVGERKADILAAAQVHATLAQAAATIDAAPDCDRYESWRTATAGMDKS</sequence>
<organism evidence="1 2">
    <name type="scientific">Rhodococcus hoagii</name>
    <name type="common">Corynebacterium equii</name>
    <dbReference type="NCBI Taxonomy" id="43767"/>
    <lineage>
        <taxon>Bacteria</taxon>
        <taxon>Bacillati</taxon>
        <taxon>Actinomycetota</taxon>
        <taxon>Actinomycetes</taxon>
        <taxon>Mycobacteriales</taxon>
        <taxon>Nocardiaceae</taxon>
        <taxon>Prescottella</taxon>
    </lineage>
</organism>
<reference evidence="1 2" key="1">
    <citation type="journal article" date="2016" name="Genome Biol. Evol.">
        <title>Pangenome and Phylogenomic Analysis of the Pathogenic Actinobacterium Rhodococcus equi.</title>
        <authorList>
            <person name="Anastasi E."/>
            <person name="MacArthur I."/>
            <person name="Scortti M."/>
            <person name="Alvarez S."/>
            <person name="Giguere S."/>
            <person name="Vazquez-Boland J.A."/>
        </authorList>
    </citation>
    <scope>NUCLEOTIDE SEQUENCE [LARGE SCALE GENOMIC DNA]</scope>
    <source>
        <strain evidence="1 2">PAM1271</strain>
    </source>
</reference>
<dbReference type="Proteomes" id="UP000193518">
    <property type="component" value="Unassembled WGS sequence"/>
</dbReference>
<name>A0AAE5IVR2_RHOHA</name>
<evidence type="ECO:0000313" key="1">
    <source>
        <dbReference type="EMBL" id="ORM31283.1"/>
    </source>
</evidence>
<dbReference type="RefSeq" id="WP_084967863.1">
    <property type="nucleotide sequence ID" value="NZ_AP025268.1"/>
</dbReference>